<dbReference type="PANTHER" id="PTHR30204:SF97">
    <property type="entry name" value="MERR FAMILY REGULATORY PROTEIN"/>
    <property type="match status" value="1"/>
</dbReference>
<dbReference type="PRINTS" id="PR00040">
    <property type="entry name" value="HTHMERR"/>
</dbReference>
<dbReference type="Pfam" id="PF13411">
    <property type="entry name" value="MerR_1"/>
    <property type="match status" value="1"/>
</dbReference>
<dbReference type="PROSITE" id="PS50937">
    <property type="entry name" value="HTH_MERR_2"/>
    <property type="match status" value="1"/>
</dbReference>
<dbReference type="PANTHER" id="PTHR30204">
    <property type="entry name" value="REDOX-CYCLING DRUG-SENSING TRANSCRIPTIONAL ACTIVATOR SOXR"/>
    <property type="match status" value="1"/>
</dbReference>
<dbReference type="CDD" id="cd01282">
    <property type="entry name" value="HTH_MerR-like_sg3"/>
    <property type="match status" value="1"/>
</dbReference>
<dbReference type="Proteomes" id="UP001055868">
    <property type="component" value="Chromosome"/>
</dbReference>
<gene>
    <name evidence="3" type="ORF">M4486_02105</name>
</gene>
<dbReference type="SUPFAM" id="SSF46955">
    <property type="entry name" value="Putative DNA-binding domain"/>
    <property type="match status" value="1"/>
</dbReference>
<dbReference type="RefSeq" id="WP_249479331.1">
    <property type="nucleotide sequence ID" value="NZ_CP097218.1"/>
</dbReference>
<reference evidence="3" key="1">
    <citation type="submission" date="2022-05" db="EMBL/GenBank/DDBJ databases">
        <title>Genomic analysis of Brachybacterium sp. CBA3104.</title>
        <authorList>
            <person name="Roh S.W."/>
            <person name="Kim Y.B."/>
            <person name="Kim Y."/>
        </authorList>
    </citation>
    <scope>NUCLEOTIDE SEQUENCE</scope>
    <source>
        <strain evidence="3">CBA3104</strain>
    </source>
</reference>
<dbReference type="InterPro" id="IPR047057">
    <property type="entry name" value="MerR_fam"/>
</dbReference>
<accession>A0ABY4N6I6</accession>
<evidence type="ECO:0000313" key="3">
    <source>
        <dbReference type="EMBL" id="UQN30165.1"/>
    </source>
</evidence>
<dbReference type="InterPro" id="IPR000551">
    <property type="entry name" value="MerR-type_HTH_dom"/>
</dbReference>
<proteinExistence type="predicted"/>
<evidence type="ECO:0000259" key="2">
    <source>
        <dbReference type="PROSITE" id="PS50937"/>
    </source>
</evidence>
<protein>
    <submittedName>
        <fullName evidence="3">MerR family transcriptional regulator</fullName>
    </submittedName>
</protein>
<dbReference type="InterPro" id="IPR009061">
    <property type="entry name" value="DNA-bd_dom_put_sf"/>
</dbReference>
<feature type="domain" description="HTH merR-type" evidence="2">
    <location>
        <begin position="7"/>
        <end position="75"/>
    </location>
</feature>
<keyword evidence="1" id="KW-0238">DNA-binding</keyword>
<dbReference type="Gene3D" id="1.10.1660.10">
    <property type="match status" value="1"/>
</dbReference>
<keyword evidence="4" id="KW-1185">Reference proteome</keyword>
<dbReference type="EMBL" id="CP097218">
    <property type="protein sequence ID" value="UQN30165.1"/>
    <property type="molecule type" value="Genomic_DNA"/>
</dbReference>
<organism evidence="3 4">
    <name type="scientific">Brachybacterium kimchii</name>
    <dbReference type="NCBI Taxonomy" id="2942909"/>
    <lineage>
        <taxon>Bacteria</taxon>
        <taxon>Bacillati</taxon>
        <taxon>Actinomycetota</taxon>
        <taxon>Actinomycetes</taxon>
        <taxon>Micrococcales</taxon>
        <taxon>Dermabacteraceae</taxon>
        <taxon>Brachybacterium</taxon>
    </lineage>
</organism>
<evidence type="ECO:0000256" key="1">
    <source>
        <dbReference type="ARBA" id="ARBA00023125"/>
    </source>
</evidence>
<name>A0ABY4N6I6_9MICO</name>
<dbReference type="SMART" id="SM00422">
    <property type="entry name" value="HTH_MERR"/>
    <property type="match status" value="1"/>
</dbReference>
<sequence length="129" mass="14265">MQEGTGMLRIGELARRTGVSVRSLRYYESRGLLAAERTGGGQRSYQEEAVDRVLLIQQLFAAGLSSGDIAELLPCMRSGRTTAAMVERLERERARMEDQIEQLHAARDRLDGVLADARSRNATSTPTRG</sequence>
<evidence type="ECO:0000313" key="4">
    <source>
        <dbReference type="Proteomes" id="UP001055868"/>
    </source>
</evidence>
<dbReference type="PROSITE" id="PS00552">
    <property type="entry name" value="HTH_MERR_1"/>
    <property type="match status" value="1"/>
</dbReference>